<accession>A0A0L6W487</accession>
<feature type="domain" description="GGDEF" evidence="3">
    <location>
        <begin position="413"/>
        <end position="546"/>
    </location>
</feature>
<dbReference type="InterPro" id="IPR000014">
    <property type="entry name" value="PAS"/>
</dbReference>
<dbReference type="SUPFAM" id="SSF55785">
    <property type="entry name" value="PYP-like sensor domain (PAS domain)"/>
    <property type="match status" value="2"/>
</dbReference>
<comment type="caution">
    <text evidence="5">The sequence shown here is derived from an EMBL/GenBank/DDBJ whole genome shotgun (WGS) entry which is preliminary data.</text>
</comment>
<feature type="domain" description="HD-GYP" evidence="4">
    <location>
        <begin position="534"/>
        <end position="729"/>
    </location>
</feature>
<gene>
    <name evidence="5" type="ORF">Tfer_1160</name>
</gene>
<dbReference type="GO" id="GO:0006355">
    <property type="term" value="P:regulation of DNA-templated transcription"/>
    <property type="evidence" value="ECO:0007669"/>
    <property type="project" value="InterPro"/>
</dbReference>
<dbReference type="CDD" id="cd01949">
    <property type="entry name" value="GGDEF"/>
    <property type="match status" value="1"/>
</dbReference>
<dbReference type="PANTHER" id="PTHR43155:SF2">
    <property type="entry name" value="CYCLIC DI-GMP PHOSPHODIESTERASE PA4108"/>
    <property type="match status" value="1"/>
</dbReference>
<dbReference type="PROSITE" id="PS50113">
    <property type="entry name" value="PAC"/>
    <property type="match status" value="1"/>
</dbReference>
<feature type="domain" description="PAC" evidence="2">
    <location>
        <begin position="332"/>
        <end position="384"/>
    </location>
</feature>
<dbReference type="Gene3D" id="3.30.70.270">
    <property type="match status" value="1"/>
</dbReference>
<feature type="domain" description="PAS" evidence="1">
    <location>
        <begin position="254"/>
        <end position="327"/>
    </location>
</feature>
<dbReference type="AlphaFoldDB" id="A0A0L6W487"/>
<dbReference type="InterPro" id="IPR000700">
    <property type="entry name" value="PAS-assoc_C"/>
</dbReference>
<evidence type="ECO:0000313" key="6">
    <source>
        <dbReference type="Proteomes" id="UP000037175"/>
    </source>
</evidence>
<dbReference type="CDD" id="cd00130">
    <property type="entry name" value="PAS"/>
    <property type="match status" value="2"/>
</dbReference>
<dbReference type="PROSITE" id="PS50887">
    <property type="entry name" value="GGDEF"/>
    <property type="match status" value="1"/>
</dbReference>
<name>A0A0L6W487_9FIRM</name>
<dbReference type="InterPro" id="IPR003607">
    <property type="entry name" value="HD/PDEase_dom"/>
</dbReference>
<dbReference type="NCBIfam" id="TIGR00229">
    <property type="entry name" value="sensory_box"/>
    <property type="match status" value="2"/>
</dbReference>
<dbReference type="Gene3D" id="1.10.3210.10">
    <property type="entry name" value="Hypothetical protein af1432"/>
    <property type="match status" value="1"/>
</dbReference>
<dbReference type="PROSITE" id="PS51832">
    <property type="entry name" value="HD_GYP"/>
    <property type="match status" value="1"/>
</dbReference>
<dbReference type="InterPro" id="IPR037522">
    <property type="entry name" value="HD_GYP_dom"/>
</dbReference>
<evidence type="ECO:0000313" key="5">
    <source>
        <dbReference type="EMBL" id="KNZ70281.1"/>
    </source>
</evidence>
<evidence type="ECO:0000259" key="2">
    <source>
        <dbReference type="PROSITE" id="PS50113"/>
    </source>
</evidence>
<dbReference type="SUPFAM" id="SSF55073">
    <property type="entry name" value="Nucleotide cyclase"/>
    <property type="match status" value="1"/>
</dbReference>
<dbReference type="PROSITE" id="PS50112">
    <property type="entry name" value="PAS"/>
    <property type="match status" value="1"/>
</dbReference>
<organism evidence="5 6">
    <name type="scientific">Thermincola ferriacetica</name>
    <dbReference type="NCBI Taxonomy" id="281456"/>
    <lineage>
        <taxon>Bacteria</taxon>
        <taxon>Bacillati</taxon>
        <taxon>Bacillota</taxon>
        <taxon>Clostridia</taxon>
        <taxon>Eubacteriales</taxon>
        <taxon>Thermincolaceae</taxon>
        <taxon>Thermincola</taxon>
    </lineage>
</organism>
<dbReference type="NCBIfam" id="TIGR00254">
    <property type="entry name" value="GGDEF"/>
    <property type="match status" value="1"/>
</dbReference>
<dbReference type="InterPro" id="IPR000160">
    <property type="entry name" value="GGDEF_dom"/>
</dbReference>
<evidence type="ECO:0000259" key="4">
    <source>
        <dbReference type="PROSITE" id="PS51832"/>
    </source>
</evidence>
<evidence type="ECO:0000259" key="3">
    <source>
        <dbReference type="PROSITE" id="PS50887"/>
    </source>
</evidence>
<dbReference type="Pfam" id="PF13487">
    <property type="entry name" value="HD_5"/>
    <property type="match status" value="1"/>
</dbReference>
<dbReference type="SMART" id="SM00471">
    <property type="entry name" value="HDc"/>
    <property type="match status" value="1"/>
</dbReference>
<dbReference type="Gene3D" id="3.30.450.20">
    <property type="entry name" value="PAS domain"/>
    <property type="match status" value="3"/>
</dbReference>
<dbReference type="SMART" id="SM00091">
    <property type="entry name" value="PAS"/>
    <property type="match status" value="2"/>
</dbReference>
<proteinExistence type="predicted"/>
<dbReference type="InterPro" id="IPR013767">
    <property type="entry name" value="PAS_fold"/>
</dbReference>
<sequence length="741" mass="85250">MAEKLIQELLGHVPWGYAYHKPVLNNRGEPEDYIFLEVSPAFEVMTGLQKNDILGKRVTEALPGIRSGNFDWVSFYRQVALAGVKQEIIHYAEPLNRWYRITAISSPKQHIVTFLQDISDEMKQIMEREDLLQRLQAMFNGHTAVMLLVEPVTGQIKDANPAACSFYGYTRQELLSMRVQDINMLPGEEVERRRLMALKKKQKYFLFPHRLKNGEIRLVDVYSCPIDYSGEKLLFSIIIDVTEREKYREELYREKELLRTTLVSIGDAVVCTDEKGLITIMNKVAGEITGWSEEEARGKMFDQVFRLVSEETGEVIENPVAKVLQTGKTAGPAPRTALITREGRQVPIVNSAAPIKDEKENIFGVVMVFRDITREKRKQEEILYLSYHDPLTGLYNRRFAEEEIKRLDTSRELPLAVIIGDVNGLKLTNDIFGHEEGDRLLKKAAKVIKKSCRKENIIARWGGDEFLILLPRTDARMAEKIVGRINSKCGRDVKRNIRLSISLGYAVKTKATENLWQKMKEAEERMYHQKLLEQKSYRNNLINALLTTMAEKSTETEEHAWRLKKYCLELGREFGLSGLEMEQLALLAMLHDIGKVGISESILKKPGPLTPKEWAEIKKHSEIGWRIARNIPEMWTVAEYILLHHERWDGQGYPRGLKGEEIPLLCRILAVADAYDAMTGNRSYRPALSSEEALAELQRNAGTQFDPEVVKKFINCRQNIKTLLKSRELKLRRRNTIETQY</sequence>
<dbReference type="SMART" id="SM00267">
    <property type="entry name" value="GGDEF"/>
    <property type="match status" value="1"/>
</dbReference>
<evidence type="ECO:0000259" key="1">
    <source>
        <dbReference type="PROSITE" id="PS50112"/>
    </source>
</evidence>
<dbReference type="PANTHER" id="PTHR43155">
    <property type="entry name" value="CYCLIC DI-GMP PHOSPHODIESTERASE PA4108-RELATED"/>
    <property type="match status" value="1"/>
</dbReference>
<dbReference type="CDD" id="cd00077">
    <property type="entry name" value="HDc"/>
    <property type="match status" value="1"/>
</dbReference>
<dbReference type="Pfam" id="PF00989">
    <property type="entry name" value="PAS"/>
    <property type="match status" value="1"/>
</dbReference>
<reference evidence="6" key="1">
    <citation type="submission" date="2015-07" db="EMBL/GenBank/DDBJ databases">
        <title>Complete Genome of Thermincola ferriacetica strain Z-0001T.</title>
        <authorList>
            <person name="Lusk B."/>
            <person name="Badalamenti J.P."/>
            <person name="Parameswaran P."/>
            <person name="Bond D.R."/>
            <person name="Torres C.I."/>
        </authorList>
    </citation>
    <scope>NUCLEOTIDE SEQUENCE [LARGE SCALE GENOMIC DNA]</scope>
    <source>
        <strain evidence="6">Z-0001</strain>
    </source>
</reference>
<dbReference type="Proteomes" id="UP000037175">
    <property type="component" value="Unassembled WGS sequence"/>
</dbReference>
<keyword evidence="6" id="KW-1185">Reference proteome</keyword>
<dbReference type="SUPFAM" id="SSF109604">
    <property type="entry name" value="HD-domain/PDEase-like"/>
    <property type="match status" value="1"/>
</dbReference>
<dbReference type="Pfam" id="PF13426">
    <property type="entry name" value="PAS_9"/>
    <property type="match status" value="2"/>
</dbReference>
<dbReference type="RefSeq" id="WP_052217234.1">
    <property type="nucleotide sequence ID" value="NZ_LGTE01000005.1"/>
</dbReference>
<dbReference type="PATRIC" id="fig|281456.6.peg.1230"/>
<dbReference type="InterPro" id="IPR029787">
    <property type="entry name" value="Nucleotide_cyclase"/>
</dbReference>
<dbReference type="EMBL" id="LGTE01000005">
    <property type="protein sequence ID" value="KNZ70281.1"/>
    <property type="molecule type" value="Genomic_DNA"/>
</dbReference>
<dbReference type="InterPro" id="IPR043128">
    <property type="entry name" value="Rev_trsase/Diguanyl_cyclase"/>
</dbReference>
<dbReference type="Pfam" id="PF00990">
    <property type="entry name" value="GGDEF"/>
    <property type="match status" value="1"/>
</dbReference>
<protein>
    <submittedName>
        <fullName evidence="5">PAS/PAC sensor-containing diguanylate cyclase/phosphodiesterase</fullName>
    </submittedName>
</protein>
<dbReference type="InterPro" id="IPR035965">
    <property type="entry name" value="PAS-like_dom_sf"/>
</dbReference>